<evidence type="ECO:0000256" key="2">
    <source>
        <dbReference type="ARBA" id="ARBA00004418"/>
    </source>
</evidence>
<evidence type="ECO:0000256" key="5">
    <source>
        <dbReference type="ARBA" id="ARBA00022898"/>
    </source>
</evidence>
<dbReference type="InterPro" id="IPR001608">
    <property type="entry name" value="Ala_racemase_N"/>
</dbReference>
<feature type="domain" description="Alanine racemase C-terminal" evidence="12">
    <location>
        <begin position="278"/>
        <end position="406"/>
    </location>
</feature>
<dbReference type="GO" id="GO:0030632">
    <property type="term" value="P:D-alanine biosynthetic process"/>
    <property type="evidence" value="ECO:0007669"/>
    <property type="project" value="TreeGrafter"/>
</dbReference>
<evidence type="ECO:0000256" key="8">
    <source>
        <dbReference type="ARBA" id="ARBA00023456"/>
    </source>
</evidence>
<dbReference type="HAMAP" id="MF_02212">
    <property type="entry name" value="Bsr_racemase"/>
    <property type="match status" value="1"/>
</dbReference>
<keyword evidence="5 9" id="KW-0663">Pyridoxal phosphate</keyword>
<dbReference type="eggNOG" id="COG0787">
    <property type="taxonomic scope" value="Bacteria"/>
</dbReference>
<comment type="cofactor">
    <cofactor evidence="1 9 10">
        <name>pyridoxal 5'-phosphate</name>
        <dbReference type="ChEBI" id="CHEBI:597326"/>
    </cofactor>
</comment>
<dbReference type="Pfam" id="PF01168">
    <property type="entry name" value="Ala_racemase_N"/>
    <property type="match status" value="1"/>
</dbReference>
<evidence type="ECO:0000259" key="12">
    <source>
        <dbReference type="SMART" id="SM01005"/>
    </source>
</evidence>
<dbReference type="Gene3D" id="3.20.20.10">
    <property type="entry name" value="Alanine racemase"/>
    <property type="match status" value="1"/>
</dbReference>
<dbReference type="RefSeq" id="WP_009600619.1">
    <property type="nucleotide sequence ID" value="NZ_AEIU01000059.1"/>
</dbReference>
<evidence type="ECO:0000313" key="14">
    <source>
        <dbReference type="Proteomes" id="UP000002943"/>
    </source>
</evidence>
<organism evidence="13 14">
    <name type="scientific">Vibrio caribbeanicus ATCC BAA-2122</name>
    <dbReference type="NCBI Taxonomy" id="796620"/>
    <lineage>
        <taxon>Bacteria</taxon>
        <taxon>Pseudomonadati</taxon>
        <taxon>Pseudomonadota</taxon>
        <taxon>Gammaproteobacteria</taxon>
        <taxon>Vibrionales</taxon>
        <taxon>Vibrionaceae</taxon>
        <taxon>Vibrio</taxon>
    </lineage>
</organism>
<feature type="binding site" evidence="9 11">
    <location>
        <position position="173"/>
    </location>
    <ligand>
        <name>substrate</name>
    </ligand>
</feature>
<feature type="chain" id="PRO_5026406653" description="Broad specificity amino-acid racemase" evidence="9">
    <location>
        <begin position="24"/>
        <end position="407"/>
    </location>
</feature>
<evidence type="ECO:0000256" key="10">
    <source>
        <dbReference type="PIRSR" id="PIRSR600821-50"/>
    </source>
</evidence>
<dbReference type="GO" id="GO:0018113">
    <property type="term" value="F:lysine racemase activity"/>
    <property type="evidence" value="ECO:0007669"/>
    <property type="project" value="RHEA"/>
</dbReference>
<dbReference type="AlphaFoldDB" id="E3BHY8"/>
<dbReference type="InterPro" id="IPR009006">
    <property type="entry name" value="Ala_racemase/Decarboxylase_C"/>
</dbReference>
<dbReference type="STRING" id="796620.VIBC2010_18589"/>
<sequence precursor="true">MKFQITFLSLTIATVLSSAPAISAPVSIEYNPSESRQALISNSWLEVNLSQFRANIEQFETHLAQGTRICAVMKADAYGNGIYGLMPIIIEKKIPCIAIASNSEAKAVREAGFKGELIRVRSANLKEVKEGLGLNIEELVGTVDQIKEFEELSREQATPIKIHLALNDGGMGRNGLDMTTDEGQAHAVRIIESPNIEIVGIMTHFPNYDADEVKQKLASFKTNTQWIFDNTTLERKDVILHVANSYASVNVPESQLDMVRPGGVLYGDLPTNPEYPSIVSFKTRIASLHNLPANSTVGYDSTYTTEKKSVLANLPVGYSDGYPRKMGNRAQVLVNGQRAKVVGVTSMNTTMVDVSNVKGVLPGQEVTLFGQQKQEAISIGEMEEHADVIFPELYTVWGNANPRYYVE</sequence>
<keyword evidence="3 9" id="KW-0732">Signal</keyword>
<dbReference type="SMART" id="SM01005">
    <property type="entry name" value="Ala_racemase_C"/>
    <property type="match status" value="1"/>
</dbReference>
<accession>E3BHY8</accession>
<dbReference type="OrthoDB" id="9813814at2"/>
<evidence type="ECO:0000256" key="3">
    <source>
        <dbReference type="ARBA" id="ARBA00022729"/>
    </source>
</evidence>
<evidence type="ECO:0000313" key="13">
    <source>
        <dbReference type="EMBL" id="EFP97427.1"/>
    </source>
</evidence>
<dbReference type="PANTHER" id="PTHR30511">
    <property type="entry name" value="ALANINE RACEMASE"/>
    <property type="match status" value="1"/>
</dbReference>
<feature type="disulfide bond" evidence="9">
    <location>
        <begin position="70"/>
        <end position="96"/>
    </location>
</feature>
<reference evidence="13 14" key="1">
    <citation type="journal article" date="2012" name="Int. J. Syst. Evol. Microbiol.">
        <title>Vibrio caribbeanicus sp. nov., isolated from the marine sponge Scleritoderma cyanea.</title>
        <authorList>
            <person name="Hoffmann M."/>
            <person name="Monday S.R."/>
            <person name="Allard M.W."/>
            <person name="Strain E.A."/>
            <person name="Whittaker P."/>
            <person name="Naum M."/>
            <person name="McCarthy P.J."/>
            <person name="Lopez J.V."/>
            <person name="Fischer M."/>
            <person name="Brown E.W."/>
        </authorList>
    </citation>
    <scope>NUCLEOTIDE SEQUENCE [LARGE SCALE GENOMIC DNA]</scope>
    <source>
        <strain evidence="13 14">ATCC BAA-2122</strain>
    </source>
</reference>
<dbReference type="CDD" id="cd06826">
    <property type="entry name" value="PLPDE_III_AR2"/>
    <property type="match status" value="1"/>
</dbReference>
<dbReference type="GO" id="GO:0030170">
    <property type="term" value="F:pyridoxal phosphate binding"/>
    <property type="evidence" value="ECO:0007669"/>
    <property type="project" value="UniProtKB-UniRule"/>
</dbReference>
<comment type="catalytic activity">
    <reaction evidence="9">
        <text>L-lysine = D-lysine</text>
        <dbReference type="Rhea" id="RHEA:22864"/>
        <dbReference type="ChEBI" id="CHEBI:32551"/>
        <dbReference type="ChEBI" id="CHEBI:32557"/>
    </reaction>
</comment>
<dbReference type="PRINTS" id="PR00992">
    <property type="entry name" value="ALARACEMASE"/>
</dbReference>
<dbReference type="EMBL" id="AEIU01000059">
    <property type="protein sequence ID" value="EFP97427.1"/>
    <property type="molecule type" value="Genomic_DNA"/>
</dbReference>
<evidence type="ECO:0000256" key="9">
    <source>
        <dbReference type="HAMAP-Rule" id="MF_02212"/>
    </source>
</evidence>
<evidence type="ECO:0000256" key="6">
    <source>
        <dbReference type="ARBA" id="ARBA00023157"/>
    </source>
</evidence>
<dbReference type="SUPFAM" id="SSF51419">
    <property type="entry name" value="PLP-binding barrel"/>
    <property type="match status" value="1"/>
</dbReference>
<dbReference type="EC" id="5.1.1.10" evidence="9"/>
<keyword evidence="14" id="KW-1185">Reference proteome</keyword>
<name>E3BHY8_9VIBR</name>
<dbReference type="PANTHER" id="PTHR30511:SF0">
    <property type="entry name" value="ALANINE RACEMASE, CATABOLIC-RELATED"/>
    <property type="match status" value="1"/>
</dbReference>
<dbReference type="Pfam" id="PF00842">
    <property type="entry name" value="Ala_racemase_C"/>
    <property type="match status" value="1"/>
</dbReference>
<dbReference type="InterPro" id="IPR000821">
    <property type="entry name" value="Ala_racemase"/>
</dbReference>
<dbReference type="InterPro" id="IPR011079">
    <property type="entry name" value="Ala_racemase_C"/>
</dbReference>
<evidence type="ECO:0000256" key="4">
    <source>
        <dbReference type="ARBA" id="ARBA00022764"/>
    </source>
</evidence>
<feature type="active site" description="Proton acceptor" evidence="9">
    <location>
        <position position="74"/>
    </location>
</feature>
<keyword evidence="7 9" id="KW-0413">Isomerase</keyword>
<keyword evidence="4 9" id="KW-0574">Periplasm</keyword>
<feature type="binding site" evidence="9 11">
    <location>
        <position position="347"/>
    </location>
    <ligand>
        <name>substrate</name>
    </ligand>
</feature>
<comment type="similarity">
    <text evidence="8 9">Belongs to the alanine racemase family. Bsr subfamily.</text>
</comment>
<proteinExistence type="inferred from homology"/>
<comment type="subcellular location">
    <subcellularLocation>
        <location evidence="2 9">Periplasm</location>
    </subcellularLocation>
</comment>
<dbReference type="Proteomes" id="UP000002943">
    <property type="component" value="Unassembled WGS sequence"/>
</dbReference>
<dbReference type="PROSITE" id="PS00395">
    <property type="entry name" value="ALANINE_RACEMASE"/>
    <property type="match status" value="1"/>
</dbReference>
<feature type="signal peptide" evidence="9">
    <location>
        <begin position="1"/>
        <end position="23"/>
    </location>
</feature>
<dbReference type="GO" id="GO:0042597">
    <property type="term" value="C:periplasmic space"/>
    <property type="evidence" value="ECO:0007669"/>
    <property type="project" value="UniProtKB-SubCell"/>
</dbReference>
<dbReference type="GO" id="GO:0005829">
    <property type="term" value="C:cytosol"/>
    <property type="evidence" value="ECO:0007669"/>
    <property type="project" value="TreeGrafter"/>
</dbReference>
<dbReference type="InterPro" id="IPR020622">
    <property type="entry name" value="Ala_racemase_pyridoxalP-BS"/>
</dbReference>
<dbReference type="Gene3D" id="2.40.37.10">
    <property type="entry name" value="Lyase, Ornithine Decarboxylase, Chain A, domain 1"/>
    <property type="match status" value="1"/>
</dbReference>
<comment type="catalytic activity">
    <reaction evidence="9">
        <text>L-arginine = D-arginine</text>
        <dbReference type="Rhea" id="RHEA:18069"/>
        <dbReference type="ChEBI" id="CHEBI:32682"/>
        <dbReference type="ChEBI" id="CHEBI:32689"/>
    </reaction>
</comment>
<feature type="modified residue" description="N6-(pyridoxal phosphate)lysine" evidence="9 10">
    <location>
        <position position="74"/>
    </location>
</feature>
<comment type="catalytic activity">
    <reaction evidence="9">
        <text>an L-alpha-amino acid = a D-alpha-amino acid</text>
        <dbReference type="Rhea" id="RHEA:18317"/>
        <dbReference type="ChEBI" id="CHEBI:59869"/>
        <dbReference type="ChEBI" id="CHEBI:59871"/>
        <dbReference type="EC" id="5.1.1.10"/>
    </reaction>
</comment>
<feature type="active site" description="Proton acceptor" evidence="9">
    <location>
        <position position="299"/>
    </location>
</feature>
<dbReference type="NCBIfam" id="TIGR00492">
    <property type="entry name" value="alr"/>
    <property type="match status" value="1"/>
</dbReference>
<dbReference type="GO" id="GO:0008784">
    <property type="term" value="F:alanine racemase activity"/>
    <property type="evidence" value="ECO:0007669"/>
    <property type="project" value="InterPro"/>
</dbReference>
<evidence type="ECO:0000256" key="1">
    <source>
        <dbReference type="ARBA" id="ARBA00001933"/>
    </source>
</evidence>
<comment type="function">
    <text evidence="9">Amino-acid racemase able to utilize a broad range of substrates.</text>
</comment>
<dbReference type="InterPro" id="IPR029066">
    <property type="entry name" value="PLP-binding_barrel"/>
</dbReference>
<protein>
    <recommendedName>
        <fullName evidence="9">Broad specificity amino-acid racemase</fullName>
        <ecNumber evidence="9">5.1.1.10</ecNumber>
    </recommendedName>
</protein>
<keyword evidence="6 9" id="KW-1015">Disulfide bond</keyword>
<evidence type="ECO:0000256" key="11">
    <source>
        <dbReference type="PIRSR" id="PIRSR600821-52"/>
    </source>
</evidence>
<dbReference type="InterPro" id="IPR043698">
    <property type="entry name" value="Racemase_Bsr/Lyr"/>
</dbReference>
<gene>
    <name evidence="13" type="ORF">VIBC2010_18589</name>
</gene>
<dbReference type="GO" id="GO:0047679">
    <property type="term" value="F:arginine racemase activity"/>
    <property type="evidence" value="ECO:0007669"/>
    <property type="project" value="RHEA"/>
</dbReference>
<comment type="caution">
    <text evidence="13">The sequence shown here is derived from an EMBL/GenBank/DDBJ whole genome shotgun (WGS) entry which is preliminary data.</text>
</comment>
<evidence type="ECO:0000256" key="7">
    <source>
        <dbReference type="ARBA" id="ARBA00023235"/>
    </source>
</evidence>
<dbReference type="NCBIfam" id="NF009879">
    <property type="entry name" value="PRK13340.1-4"/>
    <property type="match status" value="1"/>
</dbReference>
<dbReference type="SUPFAM" id="SSF50621">
    <property type="entry name" value="Alanine racemase C-terminal domain-like"/>
    <property type="match status" value="1"/>
</dbReference>